<accession>A0A1C7N701</accession>
<name>A0A1C7N701_9FUNG</name>
<dbReference type="Proteomes" id="UP000093000">
    <property type="component" value="Unassembled WGS sequence"/>
</dbReference>
<dbReference type="InParanoid" id="A0A1C7N701"/>
<reference evidence="1 2" key="1">
    <citation type="submission" date="2016-03" db="EMBL/GenBank/DDBJ databases">
        <title>Choanephora cucurbitarum.</title>
        <authorList>
            <person name="Min B."/>
            <person name="Park H."/>
            <person name="Park J.-H."/>
            <person name="Shin H.-D."/>
            <person name="Choi I.-G."/>
        </authorList>
    </citation>
    <scope>NUCLEOTIDE SEQUENCE [LARGE SCALE GENOMIC DNA]</scope>
    <source>
        <strain evidence="1 2">KUS-F28377</strain>
    </source>
</reference>
<sequence>MPNLKSVAEMSDLKFLEEALYFVDKHDRVRDFYLFMNNAPIHSSKQISELIESRIKHKILWDLKTLEERIIEAAYEIPLRQLRNIIKLSKH</sequence>
<gene>
    <name evidence="1" type="ORF">A0J61_07173</name>
</gene>
<protein>
    <recommendedName>
        <fullName evidence="3">Tc1-like transposase DDE domain-containing protein</fullName>
    </recommendedName>
</protein>
<keyword evidence="2" id="KW-1185">Reference proteome</keyword>
<organism evidence="1 2">
    <name type="scientific">Choanephora cucurbitarum</name>
    <dbReference type="NCBI Taxonomy" id="101091"/>
    <lineage>
        <taxon>Eukaryota</taxon>
        <taxon>Fungi</taxon>
        <taxon>Fungi incertae sedis</taxon>
        <taxon>Mucoromycota</taxon>
        <taxon>Mucoromycotina</taxon>
        <taxon>Mucoromycetes</taxon>
        <taxon>Mucorales</taxon>
        <taxon>Mucorineae</taxon>
        <taxon>Choanephoraceae</taxon>
        <taxon>Choanephoroideae</taxon>
        <taxon>Choanephora</taxon>
    </lineage>
</organism>
<dbReference type="OrthoDB" id="2266637at2759"/>
<proteinExistence type="predicted"/>
<comment type="caution">
    <text evidence="1">The sequence shown here is derived from an EMBL/GenBank/DDBJ whole genome shotgun (WGS) entry which is preliminary data.</text>
</comment>
<dbReference type="EMBL" id="LUGH01000470">
    <property type="protein sequence ID" value="OBZ84778.1"/>
    <property type="molecule type" value="Genomic_DNA"/>
</dbReference>
<evidence type="ECO:0000313" key="1">
    <source>
        <dbReference type="EMBL" id="OBZ84778.1"/>
    </source>
</evidence>
<evidence type="ECO:0000313" key="2">
    <source>
        <dbReference type="Proteomes" id="UP000093000"/>
    </source>
</evidence>
<dbReference type="AlphaFoldDB" id="A0A1C7N701"/>
<evidence type="ECO:0008006" key="3">
    <source>
        <dbReference type="Google" id="ProtNLM"/>
    </source>
</evidence>